<sequence length="852" mass="90364">MSLTWPFAGRGEELSRIRRVLGSGGSVVLAGGAGVGKSRLAAEAAPGAARVRGSEAAKALPLGAFGALLPGEAVTDNLLGWAGQLVRKAVRGVLVVDDAHQLDAVSGALVRQLADSGQQLLVTVRSGEACPETIRSLWREGPAERIELEPLSDADAAEVLRRVLGGSVENAERLISLSRGNMLYLRELVNEAVTRGELTQQDGVWRWSGAAPLSGQLRELITTRIGALTTAEAEVLELVALGEPIELNILLAGEDPQALASAEERGLVTIADEAGTEVRLTHPLYGEVVRAGLPRLRTMNRYRRLVELHDTDGRGDQLRIALWRLEAGMSSEPGPLLAALRLAWAGYDYPLAERFGWAAVESGAGPEAAVLLAPVLGYGGKLDQAEAVLAQAWEQPCDERTRTLMISTRLNILATLGRAEEAIALVETAEMLLTEAENRQELMFWQSSIHFALGHFDKALTVVDAILADPVSVPMRAQAVGQRGWILTFIGRTVDALADVEAALDCREQWQDAVPVYVRALQGIKQIAASFAGELETAATAVELGETTTGEGTDWAVSEAENAHARGALERQRGRVRTAARLLAIPTPGVALSDMQAHRWAELATAAALAGDVETAEAALAQGAETALEVVLGFGVDLARPWIAVARGEFARAGEIALDNVERMRHAGAITQAVVAGHDAVRLGCAAGVAEQLAELAMSCQGEFSRAAADHARAMVANDGSELTAVSQRFETLGYLLLAADAAAQAADVFDRAGRSASARSATARARLLADACEGVITPALARLDAPRLTPRELEIARLAADGLPNRDIAERLVLSVRTVENNLHIAYQKLGVANRSELCALLRAGTADWRG</sequence>
<keyword evidence="1" id="KW-0805">Transcription regulation</keyword>
<accession>A0A7D6ZKL7</accession>
<dbReference type="Pfam" id="PF00196">
    <property type="entry name" value="GerE"/>
    <property type="match status" value="1"/>
</dbReference>
<dbReference type="EMBL" id="CP059399">
    <property type="protein sequence ID" value="QLY33479.1"/>
    <property type="molecule type" value="Genomic_DNA"/>
</dbReference>
<name>A0A7D6ZKL7_9NOCA</name>
<dbReference type="InterPro" id="IPR011990">
    <property type="entry name" value="TPR-like_helical_dom_sf"/>
</dbReference>
<dbReference type="PRINTS" id="PR00038">
    <property type="entry name" value="HTHLUXR"/>
</dbReference>
<evidence type="ECO:0000256" key="2">
    <source>
        <dbReference type="ARBA" id="ARBA00023125"/>
    </source>
</evidence>
<keyword evidence="3" id="KW-0804">Transcription</keyword>
<gene>
    <name evidence="5" type="ORF">H0264_15710</name>
</gene>
<dbReference type="PANTHER" id="PTHR44688">
    <property type="entry name" value="DNA-BINDING TRANSCRIPTIONAL ACTIVATOR DEVR_DOSR"/>
    <property type="match status" value="1"/>
</dbReference>
<dbReference type="KEGG" id="nhu:H0264_15710"/>
<dbReference type="RefSeq" id="WP_181584643.1">
    <property type="nucleotide sequence ID" value="NZ_CP059399.1"/>
</dbReference>
<dbReference type="CDD" id="cd06170">
    <property type="entry name" value="LuxR_C_like"/>
    <property type="match status" value="1"/>
</dbReference>
<organism evidence="5 6">
    <name type="scientific">Nocardia huaxiensis</name>
    <dbReference type="NCBI Taxonomy" id="2755382"/>
    <lineage>
        <taxon>Bacteria</taxon>
        <taxon>Bacillati</taxon>
        <taxon>Actinomycetota</taxon>
        <taxon>Actinomycetes</taxon>
        <taxon>Mycobacteriales</taxon>
        <taxon>Nocardiaceae</taxon>
        <taxon>Nocardia</taxon>
    </lineage>
</organism>
<evidence type="ECO:0000256" key="1">
    <source>
        <dbReference type="ARBA" id="ARBA00023015"/>
    </source>
</evidence>
<dbReference type="Proteomes" id="UP000515512">
    <property type="component" value="Chromosome"/>
</dbReference>
<dbReference type="GO" id="GO:0006355">
    <property type="term" value="P:regulation of DNA-templated transcription"/>
    <property type="evidence" value="ECO:0007669"/>
    <property type="project" value="InterPro"/>
</dbReference>
<evidence type="ECO:0000313" key="6">
    <source>
        <dbReference type="Proteomes" id="UP000515512"/>
    </source>
</evidence>
<feature type="domain" description="HTH luxR-type" evidence="4">
    <location>
        <begin position="782"/>
        <end position="847"/>
    </location>
</feature>
<keyword evidence="6" id="KW-1185">Reference proteome</keyword>
<dbReference type="SUPFAM" id="SSF52540">
    <property type="entry name" value="P-loop containing nucleoside triphosphate hydrolases"/>
    <property type="match status" value="1"/>
</dbReference>
<evidence type="ECO:0000313" key="5">
    <source>
        <dbReference type="EMBL" id="QLY33479.1"/>
    </source>
</evidence>
<evidence type="ECO:0000259" key="4">
    <source>
        <dbReference type="PROSITE" id="PS50043"/>
    </source>
</evidence>
<dbReference type="PROSITE" id="PS50043">
    <property type="entry name" value="HTH_LUXR_2"/>
    <property type="match status" value="1"/>
</dbReference>
<dbReference type="SUPFAM" id="SSF48452">
    <property type="entry name" value="TPR-like"/>
    <property type="match status" value="1"/>
</dbReference>
<reference evidence="5 6" key="1">
    <citation type="submission" date="2020-07" db="EMBL/GenBank/DDBJ databases">
        <authorList>
            <person name="Zhuang K."/>
            <person name="Ran Y."/>
        </authorList>
    </citation>
    <scope>NUCLEOTIDE SEQUENCE [LARGE SCALE GENOMIC DNA]</scope>
    <source>
        <strain evidence="5 6">WCH-YHL-001</strain>
    </source>
</reference>
<dbReference type="InterPro" id="IPR027417">
    <property type="entry name" value="P-loop_NTPase"/>
</dbReference>
<dbReference type="Gene3D" id="1.10.10.10">
    <property type="entry name" value="Winged helix-like DNA-binding domain superfamily/Winged helix DNA-binding domain"/>
    <property type="match status" value="1"/>
</dbReference>
<dbReference type="PANTHER" id="PTHR44688:SF16">
    <property type="entry name" value="DNA-BINDING TRANSCRIPTIONAL ACTIVATOR DEVR_DOSR"/>
    <property type="match status" value="1"/>
</dbReference>
<dbReference type="SMART" id="SM00421">
    <property type="entry name" value="HTH_LUXR"/>
    <property type="match status" value="1"/>
</dbReference>
<proteinExistence type="predicted"/>
<protein>
    <recommendedName>
        <fullName evidence="4">HTH luxR-type domain-containing protein</fullName>
    </recommendedName>
</protein>
<dbReference type="InterPro" id="IPR036388">
    <property type="entry name" value="WH-like_DNA-bd_sf"/>
</dbReference>
<dbReference type="Gene3D" id="1.25.40.10">
    <property type="entry name" value="Tetratricopeptide repeat domain"/>
    <property type="match status" value="1"/>
</dbReference>
<dbReference type="SUPFAM" id="SSF46894">
    <property type="entry name" value="C-terminal effector domain of the bipartite response regulators"/>
    <property type="match status" value="1"/>
</dbReference>
<evidence type="ECO:0000256" key="3">
    <source>
        <dbReference type="ARBA" id="ARBA00023163"/>
    </source>
</evidence>
<dbReference type="InterPro" id="IPR016032">
    <property type="entry name" value="Sig_transdc_resp-reg_C-effctor"/>
</dbReference>
<keyword evidence="2" id="KW-0238">DNA-binding</keyword>
<dbReference type="Gene3D" id="3.40.50.300">
    <property type="entry name" value="P-loop containing nucleotide triphosphate hydrolases"/>
    <property type="match status" value="1"/>
</dbReference>
<dbReference type="GO" id="GO:0003677">
    <property type="term" value="F:DNA binding"/>
    <property type="evidence" value="ECO:0007669"/>
    <property type="project" value="UniProtKB-KW"/>
</dbReference>
<dbReference type="InterPro" id="IPR000792">
    <property type="entry name" value="Tscrpt_reg_LuxR_C"/>
</dbReference>
<dbReference type="AlphaFoldDB" id="A0A7D6ZKL7"/>